<evidence type="ECO:0000313" key="1">
    <source>
        <dbReference type="EMBL" id="GIH10012.1"/>
    </source>
</evidence>
<dbReference type="RefSeq" id="WP_203913736.1">
    <property type="nucleotide sequence ID" value="NZ_BONY01000082.1"/>
</dbReference>
<dbReference type="Proteomes" id="UP000612899">
    <property type="component" value="Unassembled WGS sequence"/>
</dbReference>
<dbReference type="EMBL" id="BONY01000082">
    <property type="protein sequence ID" value="GIH10012.1"/>
    <property type="molecule type" value="Genomic_DNA"/>
</dbReference>
<dbReference type="AlphaFoldDB" id="A0A8J3QI02"/>
<dbReference type="InterPro" id="IPR036689">
    <property type="entry name" value="ESAT-6-like_sf"/>
</dbReference>
<dbReference type="Gene3D" id="1.10.287.1060">
    <property type="entry name" value="ESAT-6-like"/>
    <property type="match status" value="1"/>
</dbReference>
<organism evidence="1 2">
    <name type="scientific">Rhizocola hellebori</name>
    <dbReference type="NCBI Taxonomy" id="1392758"/>
    <lineage>
        <taxon>Bacteria</taxon>
        <taxon>Bacillati</taxon>
        <taxon>Actinomycetota</taxon>
        <taxon>Actinomycetes</taxon>
        <taxon>Micromonosporales</taxon>
        <taxon>Micromonosporaceae</taxon>
        <taxon>Rhizocola</taxon>
    </lineage>
</organism>
<accession>A0A8J3QI02</accession>
<keyword evidence="2" id="KW-1185">Reference proteome</keyword>
<gene>
    <name evidence="1" type="ORF">Rhe02_80790</name>
</gene>
<protein>
    <submittedName>
        <fullName evidence="1">Uncharacterized protein</fullName>
    </submittedName>
</protein>
<evidence type="ECO:0000313" key="2">
    <source>
        <dbReference type="Proteomes" id="UP000612899"/>
    </source>
</evidence>
<proteinExistence type="predicted"/>
<sequence>MIRFVDLSNADVDGLFQLSDQWRREAATDRRHSDALRDIWDGLPHAWQGDAADVAIAKLAELTDSVERSAQEAERTADALRNFGQELGAAQRALRDAVDSAHRQGLDVVLGHVIAPETDPEQGQDKRALVPPAQRAIDHALELAQQADLTAAAALGLLSALHRAGVTPDVMDLLERSFTPAEIATMEPGRLRSILDVGRRMHDAGIDLSRVQRIKSSWNANTDGIELELREPLNLDPAVFVEDTGAFGYDFQHFFGGQEAFPPEHTVAHREISKDGTSPALHVLQRDNGVAQVHIDFVPVAEGRDDDGTPNHIITNVPEHIIKDLTGVSHDDDVFDRYNKLDHPVPKIEEKLRELAWQGGQDTPEARRLTAEIEQLLEQER</sequence>
<dbReference type="SUPFAM" id="SSF140453">
    <property type="entry name" value="EsxAB dimer-like"/>
    <property type="match status" value="1"/>
</dbReference>
<name>A0A8J3QI02_9ACTN</name>
<reference evidence="1" key="1">
    <citation type="submission" date="2021-01" db="EMBL/GenBank/DDBJ databases">
        <title>Whole genome shotgun sequence of Rhizocola hellebori NBRC 109834.</title>
        <authorList>
            <person name="Komaki H."/>
            <person name="Tamura T."/>
        </authorList>
    </citation>
    <scope>NUCLEOTIDE SEQUENCE</scope>
    <source>
        <strain evidence="1">NBRC 109834</strain>
    </source>
</reference>
<comment type="caution">
    <text evidence="1">The sequence shown here is derived from an EMBL/GenBank/DDBJ whole genome shotgun (WGS) entry which is preliminary data.</text>
</comment>